<dbReference type="OrthoDB" id="9793251at2"/>
<protein>
    <recommendedName>
        <fullName evidence="2">Lcl C-terminal domain-containing protein</fullName>
    </recommendedName>
</protein>
<evidence type="ECO:0000313" key="3">
    <source>
        <dbReference type="EMBL" id="SDW24105.1"/>
    </source>
</evidence>
<evidence type="ECO:0000256" key="1">
    <source>
        <dbReference type="SAM" id="SignalP"/>
    </source>
</evidence>
<name>A0A1H2RXT7_9FLAO</name>
<accession>A0A1H2RXT7</accession>
<feature type="domain" description="Lcl C-terminal" evidence="2">
    <location>
        <begin position="95"/>
        <end position="220"/>
    </location>
</feature>
<evidence type="ECO:0000259" key="2">
    <source>
        <dbReference type="Pfam" id="PF07603"/>
    </source>
</evidence>
<reference evidence="3 4" key="1">
    <citation type="submission" date="2016-10" db="EMBL/GenBank/DDBJ databases">
        <authorList>
            <person name="de Groot N.N."/>
        </authorList>
    </citation>
    <scope>NUCLEOTIDE SEQUENCE [LARGE SCALE GENOMIC DNA]</scope>
    <source>
        <strain evidence="3 4">DSM 24956</strain>
    </source>
</reference>
<sequence length="415" mass="46392">MKLNRLTLLGLFCLILISCGNSDNDIIIDEITEEEQNVIIDLPTTNKPYTIVDTGIIDSYSNDALISKPSQGNSFFGQDSNYLGNQPSYTNNKDGTITDNVTGLMWEQDMGSKITFTEAFTKASNSSLGNHTDWRVPTLKELYSLILFSGKVKGEVAIDLFIDTNYFNQELGDTSIGEREIDAQTWSSTEYVSTTMNSDETVFGVNFVDGRIKGYPKYKQGSGAANTMYFRMVRGNTYYGKNNFVDNGDGTISDLATGLMWEQKDDEISRDWQEALEYSENLDFANYSDWRLPNAKELQSIVDYTRSPKTTNSPAIDPIFDCTEITDPDGNTGQYPFYWTGTSHLDGANPYSSGVYIAFGEGQGEMNGTLMDVHGAGCQRSDPKSGNIDDYPQFFGPQGDVRYVYNYVRCVRNIE</sequence>
<feature type="domain" description="Lcl C-terminal" evidence="2">
    <location>
        <begin position="250"/>
        <end position="362"/>
    </location>
</feature>
<feature type="signal peptide" evidence="1">
    <location>
        <begin position="1"/>
        <end position="23"/>
    </location>
</feature>
<keyword evidence="1" id="KW-0732">Signal</keyword>
<keyword evidence="4" id="KW-1185">Reference proteome</keyword>
<dbReference type="AlphaFoldDB" id="A0A1H2RXT7"/>
<evidence type="ECO:0000313" key="4">
    <source>
        <dbReference type="Proteomes" id="UP000199595"/>
    </source>
</evidence>
<organism evidence="3 4">
    <name type="scientific">Lutibacter oricola</name>
    <dbReference type="NCBI Taxonomy" id="762486"/>
    <lineage>
        <taxon>Bacteria</taxon>
        <taxon>Pseudomonadati</taxon>
        <taxon>Bacteroidota</taxon>
        <taxon>Flavobacteriia</taxon>
        <taxon>Flavobacteriales</taxon>
        <taxon>Flavobacteriaceae</taxon>
        <taxon>Lutibacter</taxon>
    </lineage>
</organism>
<dbReference type="STRING" id="762486.SAMN05444411_101340"/>
<dbReference type="Proteomes" id="UP000199595">
    <property type="component" value="Unassembled WGS sequence"/>
</dbReference>
<dbReference type="EMBL" id="FNNJ01000001">
    <property type="protein sequence ID" value="SDW24105.1"/>
    <property type="molecule type" value="Genomic_DNA"/>
</dbReference>
<feature type="chain" id="PRO_5011725078" description="Lcl C-terminal domain-containing protein" evidence="1">
    <location>
        <begin position="24"/>
        <end position="415"/>
    </location>
</feature>
<dbReference type="PANTHER" id="PTHR35812:SF1">
    <property type="entry name" value="LIPOPROTEIN"/>
    <property type="match status" value="1"/>
</dbReference>
<proteinExistence type="predicted"/>
<gene>
    <name evidence="3" type="ORF">SAMN05444411_101340</name>
</gene>
<dbReference type="InterPro" id="IPR011460">
    <property type="entry name" value="Lcl_C"/>
</dbReference>
<dbReference type="PANTHER" id="PTHR35812">
    <property type="entry name" value="LIPOPROTEIN"/>
    <property type="match status" value="1"/>
</dbReference>
<dbReference type="Pfam" id="PF07603">
    <property type="entry name" value="Lcl_C"/>
    <property type="match status" value="2"/>
</dbReference>
<dbReference type="PROSITE" id="PS51257">
    <property type="entry name" value="PROKAR_LIPOPROTEIN"/>
    <property type="match status" value="1"/>
</dbReference>
<dbReference type="RefSeq" id="WP_090119070.1">
    <property type="nucleotide sequence ID" value="NZ_FNNJ01000001.1"/>
</dbReference>